<evidence type="ECO:0000256" key="1">
    <source>
        <dbReference type="ARBA" id="ARBA00022692"/>
    </source>
</evidence>
<gene>
    <name evidence="6" type="ORF">H0A68_06850</name>
</gene>
<sequence length="392" mass="41165">MISRRTVVCLGLAQLMSWGVSYYLIGGLGEEMAAALGWSRDLVYGGFTVALLVMGLTSPLAGRLIDRHGGRSVMICGSILNAAGCVMLGLTHSVASYLLAWILLGLGMRLTLYDAAFAALARIAGPAARGPISQITLLGGLASTIFWPIGHYLAELMGWRGALFVYAALALFTILLHLAIPTARHDAQAPSAGAAPLRQPLAQGKRELALAGALYAMLATLANFLNAGMSAHMIAILGGLGVAATISVWIATLRGVGQSLARLCEVLFGRHVDPLTMNLLACLLMPLAFMAGLYSSVSGEAAVAFAFVYGACNGILTITRGTLPLVLFDPRTYGTLVGRLIAPSFILSAVAPLAYAVIIERFGQAWGLYLSLACALAMLASAVALWVLFRRK</sequence>
<feature type="transmembrane region" description="Helical" evidence="4">
    <location>
        <begin position="340"/>
        <end position="359"/>
    </location>
</feature>
<feature type="transmembrane region" description="Helical" evidence="4">
    <location>
        <begin position="159"/>
        <end position="180"/>
    </location>
</feature>
<feature type="domain" description="Major facilitator superfamily (MFS) profile" evidence="5">
    <location>
        <begin position="1"/>
        <end position="392"/>
    </location>
</feature>
<comment type="caution">
    <text evidence="6">The sequence shown here is derived from an EMBL/GenBank/DDBJ whole genome shotgun (WGS) entry which is preliminary data.</text>
</comment>
<feature type="transmembrane region" description="Helical" evidence="4">
    <location>
        <begin position="208"/>
        <end position="225"/>
    </location>
</feature>
<accession>A0A853F7M3</accession>
<feature type="transmembrane region" description="Helical" evidence="4">
    <location>
        <begin position="303"/>
        <end position="328"/>
    </location>
</feature>
<protein>
    <submittedName>
        <fullName evidence="6">MFS transporter</fullName>
    </submittedName>
</protein>
<keyword evidence="2 4" id="KW-1133">Transmembrane helix</keyword>
<evidence type="ECO:0000256" key="2">
    <source>
        <dbReference type="ARBA" id="ARBA00022989"/>
    </source>
</evidence>
<dbReference type="PROSITE" id="PS50850">
    <property type="entry name" value="MFS"/>
    <property type="match status" value="1"/>
</dbReference>
<dbReference type="Proteomes" id="UP000580517">
    <property type="component" value="Unassembled WGS sequence"/>
</dbReference>
<keyword evidence="7" id="KW-1185">Reference proteome</keyword>
<feature type="transmembrane region" description="Helical" evidence="4">
    <location>
        <begin position="365"/>
        <end position="389"/>
    </location>
</feature>
<dbReference type="GO" id="GO:0022857">
    <property type="term" value="F:transmembrane transporter activity"/>
    <property type="evidence" value="ECO:0007669"/>
    <property type="project" value="InterPro"/>
</dbReference>
<feature type="transmembrane region" description="Helical" evidence="4">
    <location>
        <begin position="135"/>
        <end position="153"/>
    </location>
</feature>
<dbReference type="OrthoDB" id="5966585at2"/>
<organism evidence="6 7">
    <name type="scientific">Allopusillimonas soli</name>
    <dbReference type="NCBI Taxonomy" id="659016"/>
    <lineage>
        <taxon>Bacteria</taxon>
        <taxon>Pseudomonadati</taxon>
        <taxon>Pseudomonadota</taxon>
        <taxon>Betaproteobacteria</taxon>
        <taxon>Burkholderiales</taxon>
        <taxon>Alcaligenaceae</taxon>
        <taxon>Allopusillimonas</taxon>
    </lineage>
</organism>
<keyword evidence="3 4" id="KW-0472">Membrane</keyword>
<evidence type="ECO:0000256" key="4">
    <source>
        <dbReference type="SAM" id="Phobius"/>
    </source>
</evidence>
<dbReference type="InterPro" id="IPR036259">
    <property type="entry name" value="MFS_trans_sf"/>
</dbReference>
<evidence type="ECO:0000256" key="3">
    <source>
        <dbReference type="ARBA" id="ARBA00023136"/>
    </source>
</evidence>
<name>A0A853F7M3_9BURK</name>
<reference evidence="6 7" key="1">
    <citation type="submission" date="2020-07" db="EMBL/GenBank/DDBJ databases">
        <title>Taxonomic revisions and descriptions of new bacterial species based on genomic comparisons in the high-G+C-content subgroup of the family Alcaligenaceae.</title>
        <authorList>
            <person name="Szabo A."/>
            <person name="Felfoldi T."/>
        </authorList>
    </citation>
    <scope>NUCLEOTIDE SEQUENCE [LARGE SCALE GENOMIC DNA]</scope>
    <source>
        <strain evidence="6 7">DSM 25264</strain>
    </source>
</reference>
<feature type="transmembrane region" description="Helical" evidence="4">
    <location>
        <begin position="277"/>
        <end position="297"/>
    </location>
</feature>
<dbReference type="InterPro" id="IPR020846">
    <property type="entry name" value="MFS_dom"/>
</dbReference>
<evidence type="ECO:0000313" key="6">
    <source>
        <dbReference type="EMBL" id="NYT36585.1"/>
    </source>
</evidence>
<feature type="transmembrane region" description="Helical" evidence="4">
    <location>
        <begin position="231"/>
        <end position="256"/>
    </location>
</feature>
<evidence type="ECO:0000259" key="5">
    <source>
        <dbReference type="PROSITE" id="PS50850"/>
    </source>
</evidence>
<dbReference type="SUPFAM" id="SSF103473">
    <property type="entry name" value="MFS general substrate transporter"/>
    <property type="match status" value="1"/>
</dbReference>
<dbReference type="RefSeq" id="WP_129968546.1">
    <property type="nucleotide sequence ID" value="NZ_JACCEW010000002.1"/>
</dbReference>
<proteinExistence type="predicted"/>
<evidence type="ECO:0000313" key="7">
    <source>
        <dbReference type="Proteomes" id="UP000580517"/>
    </source>
</evidence>
<dbReference type="InterPro" id="IPR050327">
    <property type="entry name" value="Proton-linked_MCT"/>
</dbReference>
<feature type="transmembrane region" description="Helical" evidence="4">
    <location>
        <begin position="43"/>
        <end position="61"/>
    </location>
</feature>
<dbReference type="PANTHER" id="PTHR11360">
    <property type="entry name" value="MONOCARBOXYLATE TRANSPORTER"/>
    <property type="match status" value="1"/>
</dbReference>
<dbReference type="EMBL" id="JACCEW010000002">
    <property type="protein sequence ID" value="NYT36585.1"/>
    <property type="molecule type" value="Genomic_DNA"/>
</dbReference>
<dbReference type="InterPro" id="IPR011701">
    <property type="entry name" value="MFS"/>
</dbReference>
<keyword evidence="1 4" id="KW-0812">Transmembrane</keyword>
<dbReference type="Gene3D" id="1.20.1250.20">
    <property type="entry name" value="MFS general substrate transporter like domains"/>
    <property type="match status" value="1"/>
</dbReference>
<dbReference type="Pfam" id="PF07690">
    <property type="entry name" value="MFS_1"/>
    <property type="match status" value="1"/>
</dbReference>
<dbReference type="AlphaFoldDB" id="A0A853F7M3"/>